<dbReference type="PANTHER" id="PTHR33376">
    <property type="match status" value="1"/>
</dbReference>
<reference evidence="4" key="2">
    <citation type="submission" date="2020-09" db="EMBL/GenBank/DDBJ databases">
        <authorList>
            <person name="Sun Q."/>
            <person name="Sedlacek I."/>
        </authorList>
    </citation>
    <scope>NUCLEOTIDE SEQUENCE</scope>
    <source>
        <strain evidence="4">CCM 7684</strain>
    </source>
</reference>
<dbReference type="PANTHER" id="PTHR33376:SF4">
    <property type="entry name" value="SIALIC ACID-BINDING PERIPLASMIC PROTEIN SIAP"/>
    <property type="match status" value="1"/>
</dbReference>
<dbReference type="GO" id="GO:0042597">
    <property type="term" value="C:periplasmic space"/>
    <property type="evidence" value="ECO:0007669"/>
    <property type="project" value="UniProtKB-SubCell"/>
</dbReference>
<evidence type="ECO:0000313" key="4">
    <source>
        <dbReference type="EMBL" id="GGE37594.1"/>
    </source>
</evidence>
<dbReference type="Gene3D" id="3.40.190.170">
    <property type="entry name" value="Bacterial extracellular solute-binding protein, family 7"/>
    <property type="match status" value="1"/>
</dbReference>
<keyword evidence="3" id="KW-0574">Periplasm</keyword>
<evidence type="ECO:0000256" key="3">
    <source>
        <dbReference type="ARBA" id="ARBA00022764"/>
    </source>
</evidence>
<keyword evidence="5" id="KW-1185">Reference proteome</keyword>
<organism evidence="4 5">
    <name type="scientific">Agaricicola taiwanensis</name>
    <dbReference type="NCBI Taxonomy" id="591372"/>
    <lineage>
        <taxon>Bacteria</taxon>
        <taxon>Pseudomonadati</taxon>
        <taxon>Pseudomonadota</taxon>
        <taxon>Alphaproteobacteria</taxon>
        <taxon>Rhodobacterales</taxon>
        <taxon>Paracoccaceae</taxon>
        <taxon>Agaricicola</taxon>
    </lineage>
</organism>
<dbReference type="InterPro" id="IPR018389">
    <property type="entry name" value="DctP_fam"/>
</dbReference>
<proteinExistence type="predicted"/>
<dbReference type="NCBIfam" id="NF037995">
    <property type="entry name" value="TRAP_S1"/>
    <property type="match status" value="1"/>
</dbReference>
<accession>A0A8J2VR66</accession>
<dbReference type="EMBL" id="BMCP01000001">
    <property type="protein sequence ID" value="GGE37594.1"/>
    <property type="molecule type" value="Genomic_DNA"/>
</dbReference>
<gene>
    <name evidence="4" type="ORF">GCM10007276_13770</name>
</gene>
<comment type="caution">
    <text evidence="4">The sequence shown here is derived from an EMBL/GenBank/DDBJ whole genome shotgun (WGS) entry which is preliminary data.</text>
</comment>
<dbReference type="Pfam" id="PF03480">
    <property type="entry name" value="DctP"/>
    <property type="match status" value="1"/>
</dbReference>
<keyword evidence="2" id="KW-0732">Signal</keyword>
<dbReference type="GO" id="GO:0055085">
    <property type="term" value="P:transmembrane transport"/>
    <property type="evidence" value="ECO:0007669"/>
    <property type="project" value="InterPro"/>
</dbReference>
<name>A0A8J2VR66_9RHOB</name>
<evidence type="ECO:0000256" key="2">
    <source>
        <dbReference type="ARBA" id="ARBA00022729"/>
    </source>
</evidence>
<dbReference type="Proteomes" id="UP000602745">
    <property type="component" value="Unassembled WGS sequence"/>
</dbReference>
<reference evidence="4" key="1">
    <citation type="journal article" date="2014" name="Int. J. Syst. Evol. Microbiol.">
        <title>Complete genome sequence of Corynebacterium casei LMG S-19264T (=DSM 44701T), isolated from a smear-ripened cheese.</title>
        <authorList>
            <consortium name="US DOE Joint Genome Institute (JGI-PGF)"/>
            <person name="Walter F."/>
            <person name="Albersmeier A."/>
            <person name="Kalinowski J."/>
            <person name="Ruckert C."/>
        </authorList>
    </citation>
    <scope>NUCLEOTIDE SEQUENCE</scope>
    <source>
        <strain evidence="4">CCM 7684</strain>
    </source>
</reference>
<dbReference type="AlphaFoldDB" id="A0A8J2VR66"/>
<dbReference type="InterPro" id="IPR038404">
    <property type="entry name" value="TRAP_DctP_sf"/>
</dbReference>
<comment type="subcellular location">
    <subcellularLocation>
        <location evidence="1">Periplasm</location>
    </subcellularLocation>
</comment>
<sequence length="350" mass="38883">MPAALTTTKRRGILTGFLALAAVGVSVFSASDARAEKFRISLETNPNHVKNITIDKYVEAVKKRIGDKLEFEIYPSSQLYKDRDIPRALRQGAVEMGVPGTWQLDGTDPNFAITSLPTFYGMPEDLILDVTDGPVGQAINKNAEDTIGVKVLGPWMSLGFNHYFMVGRKAEKIEDLKGLKFRIPGGTANARRVEIMGATPNAIPWADAALALQTKVVDGLVSTHESINVAKMWDSGIKYAFEDRQWFSQYVPMVSKRFWDKQDADVQKALVEAWAEVIGQAREDARASQVKTRNGNIENGIEVITASDDDLKAFRQELLKHEQALIDTMKIDPDLVKMAREEFAKHESGN</sequence>
<evidence type="ECO:0000313" key="5">
    <source>
        <dbReference type="Proteomes" id="UP000602745"/>
    </source>
</evidence>
<dbReference type="SUPFAM" id="SSF53850">
    <property type="entry name" value="Periplasmic binding protein-like II"/>
    <property type="match status" value="1"/>
</dbReference>
<evidence type="ECO:0000256" key="1">
    <source>
        <dbReference type="ARBA" id="ARBA00004418"/>
    </source>
</evidence>
<protein>
    <submittedName>
        <fullName evidence="4">C4-dicarboxylate ABC transporter</fullName>
    </submittedName>
</protein>